<comment type="similarity">
    <text evidence="1">Belongs to the helicase family.</text>
</comment>
<keyword evidence="1" id="KW-0547">Nucleotide-binding</keyword>
<comment type="caution">
    <text evidence="3">The sequence shown here is derived from an EMBL/GenBank/DDBJ whole genome shotgun (WGS) entry which is preliminary data.</text>
</comment>
<dbReference type="GO" id="GO:0005524">
    <property type="term" value="F:ATP binding"/>
    <property type="evidence" value="ECO:0007669"/>
    <property type="project" value="UniProtKB-KW"/>
</dbReference>
<dbReference type="Proteomes" id="UP001549921">
    <property type="component" value="Unassembled WGS sequence"/>
</dbReference>
<evidence type="ECO:0000259" key="2">
    <source>
        <dbReference type="Pfam" id="PF05970"/>
    </source>
</evidence>
<feature type="domain" description="DNA helicase Pif1-like DEAD-box helicase" evidence="2">
    <location>
        <begin position="2"/>
        <end position="115"/>
    </location>
</feature>
<dbReference type="PANTHER" id="PTHR10492">
    <property type="match status" value="1"/>
</dbReference>
<comment type="catalytic activity">
    <reaction evidence="1">
        <text>ATP + H2O = ADP + phosphate + H(+)</text>
        <dbReference type="Rhea" id="RHEA:13065"/>
        <dbReference type="ChEBI" id="CHEBI:15377"/>
        <dbReference type="ChEBI" id="CHEBI:15378"/>
        <dbReference type="ChEBI" id="CHEBI:30616"/>
        <dbReference type="ChEBI" id="CHEBI:43474"/>
        <dbReference type="ChEBI" id="CHEBI:456216"/>
        <dbReference type="EC" id="5.6.2.3"/>
    </reaction>
</comment>
<dbReference type="GO" id="GO:0043139">
    <property type="term" value="F:5'-3' DNA helicase activity"/>
    <property type="evidence" value="ECO:0007669"/>
    <property type="project" value="UniProtKB-EC"/>
</dbReference>
<dbReference type="GO" id="GO:0006310">
    <property type="term" value="P:DNA recombination"/>
    <property type="evidence" value="ECO:0007669"/>
    <property type="project" value="UniProtKB-KW"/>
</dbReference>
<protein>
    <recommendedName>
        <fullName evidence="1">ATP-dependent DNA helicase</fullName>
        <ecNumber evidence="1">5.6.2.3</ecNumber>
    </recommendedName>
</protein>
<dbReference type="InterPro" id="IPR010285">
    <property type="entry name" value="DNA_helicase_pif1-like_DEAD"/>
</dbReference>
<evidence type="ECO:0000313" key="4">
    <source>
        <dbReference type="Proteomes" id="UP001549921"/>
    </source>
</evidence>
<evidence type="ECO:0000256" key="1">
    <source>
        <dbReference type="RuleBase" id="RU363044"/>
    </source>
</evidence>
<evidence type="ECO:0000313" key="3">
    <source>
        <dbReference type="EMBL" id="KAL0821963.1"/>
    </source>
</evidence>
<dbReference type="GO" id="GO:0006281">
    <property type="term" value="P:DNA repair"/>
    <property type="evidence" value="ECO:0007669"/>
    <property type="project" value="UniProtKB-KW"/>
</dbReference>
<dbReference type="PANTHER" id="PTHR10492:SF101">
    <property type="entry name" value="ATP-DEPENDENT DNA HELICASE"/>
    <property type="match status" value="1"/>
</dbReference>
<gene>
    <name evidence="3" type="ORF">ABMA28_005351</name>
</gene>
<comment type="cofactor">
    <cofactor evidence="1">
        <name>Mg(2+)</name>
        <dbReference type="ChEBI" id="CHEBI:18420"/>
    </cofactor>
</comment>
<sequence length="149" mass="16689">MAKVLVASKIIIWDECTMAHKRALEALDRTLKDLRNDSRCFGGAMILLSDDFRQTLPVIPRSTAADEINACLKASNLWRYVKKLQLSVNMRVALLNDLSADDSSKQLLTIGNGRVLVDKSSGLIAPPNFWNFVSSKDELINKVLRARYP</sequence>
<dbReference type="Gene3D" id="3.40.50.300">
    <property type="entry name" value="P-loop containing nucleotide triphosphate hydrolases"/>
    <property type="match status" value="1"/>
</dbReference>
<keyword evidence="1" id="KW-0067">ATP-binding</keyword>
<reference evidence="3 4" key="1">
    <citation type="submission" date="2024-06" db="EMBL/GenBank/DDBJ databases">
        <title>A chromosome-level genome assembly of beet webworm, Loxostege sticticalis.</title>
        <authorList>
            <person name="Zhang Y."/>
        </authorList>
    </citation>
    <scope>NUCLEOTIDE SEQUENCE [LARGE SCALE GENOMIC DNA]</scope>
    <source>
        <strain evidence="3">AQ028</strain>
        <tissue evidence="3">Male pupae</tissue>
    </source>
</reference>
<dbReference type="InterPro" id="IPR027417">
    <property type="entry name" value="P-loop_NTPase"/>
</dbReference>
<keyword evidence="1" id="KW-0347">Helicase</keyword>
<dbReference type="GO" id="GO:0016787">
    <property type="term" value="F:hydrolase activity"/>
    <property type="evidence" value="ECO:0007669"/>
    <property type="project" value="UniProtKB-KW"/>
</dbReference>
<keyword evidence="1" id="KW-0378">Hydrolase</keyword>
<keyword evidence="1" id="KW-0234">DNA repair</keyword>
<dbReference type="EC" id="5.6.2.3" evidence="1"/>
<dbReference type="Pfam" id="PF05970">
    <property type="entry name" value="PIF1"/>
    <property type="match status" value="1"/>
</dbReference>
<name>A0ABD0SSF5_LOXSC</name>
<dbReference type="AlphaFoldDB" id="A0ABD0SSF5"/>
<accession>A0ABD0SSF5</accession>
<keyword evidence="1" id="KW-0227">DNA damage</keyword>
<dbReference type="EMBL" id="JBEDNZ010000017">
    <property type="protein sequence ID" value="KAL0821963.1"/>
    <property type="molecule type" value="Genomic_DNA"/>
</dbReference>
<organism evidence="3 4">
    <name type="scientific">Loxostege sticticalis</name>
    <name type="common">Beet webworm moth</name>
    <dbReference type="NCBI Taxonomy" id="481309"/>
    <lineage>
        <taxon>Eukaryota</taxon>
        <taxon>Metazoa</taxon>
        <taxon>Ecdysozoa</taxon>
        <taxon>Arthropoda</taxon>
        <taxon>Hexapoda</taxon>
        <taxon>Insecta</taxon>
        <taxon>Pterygota</taxon>
        <taxon>Neoptera</taxon>
        <taxon>Endopterygota</taxon>
        <taxon>Lepidoptera</taxon>
        <taxon>Glossata</taxon>
        <taxon>Ditrysia</taxon>
        <taxon>Pyraloidea</taxon>
        <taxon>Crambidae</taxon>
        <taxon>Pyraustinae</taxon>
        <taxon>Loxostege</taxon>
    </lineage>
</organism>
<proteinExistence type="inferred from homology"/>
<keyword evidence="1" id="KW-0233">DNA recombination</keyword>